<dbReference type="SFLD" id="SFLDF00463">
    <property type="entry name" value="AIM14"/>
    <property type="match status" value="1"/>
</dbReference>
<comment type="caution">
    <text evidence="12">The sequence shown here is derived from an EMBL/GenBank/DDBJ whole genome shotgun (WGS) entry which is preliminary data.</text>
</comment>
<keyword evidence="8" id="KW-0406">Ion transport</keyword>
<keyword evidence="6 10" id="KW-1133">Transmembrane helix</keyword>
<feature type="domain" description="Ferric oxidoreductase" evidence="11">
    <location>
        <begin position="136"/>
        <end position="248"/>
    </location>
</feature>
<reference evidence="12 13" key="1">
    <citation type="submission" date="2017-04" db="EMBL/GenBank/DDBJ databases">
        <title>Draft genome of the yeast Clavispora lusitaniae type strain CBS 6936.</title>
        <authorList>
            <person name="Durrens P."/>
            <person name="Klopp C."/>
            <person name="Biteau N."/>
            <person name="Fitton-Ouhabi V."/>
            <person name="Dementhon K."/>
            <person name="Accoceberry I."/>
            <person name="Sherman D.J."/>
            <person name="Noel T."/>
        </authorList>
    </citation>
    <scope>NUCLEOTIDE SEQUENCE [LARGE SCALE GENOMIC DNA]</scope>
    <source>
        <strain evidence="12 13">CBS 6936</strain>
    </source>
</reference>
<accession>A0AA91T0M2</accession>
<evidence type="ECO:0000256" key="2">
    <source>
        <dbReference type="ARBA" id="ARBA00022630"/>
    </source>
</evidence>
<dbReference type="Pfam" id="PF01794">
    <property type="entry name" value="Ferric_reduct"/>
    <property type="match status" value="1"/>
</dbReference>
<keyword evidence="4" id="KW-0274">FAD</keyword>
<dbReference type="GO" id="GO:0033215">
    <property type="term" value="P:reductive iron assimilation"/>
    <property type="evidence" value="ECO:0007669"/>
    <property type="project" value="TreeGrafter"/>
</dbReference>
<evidence type="ECO:0000256" key="5">
    <source>
        <dbReference type="ARBA" id="ARBA00022982"/>
    </source>
</evidence>
<keyword evidence="8" id="KW-0813">Transport</keyword>
<feature type="transmembrane region" description="Helical" evidence="10">
    <location>
        <begin position="206"/>
        <end position="226"/>
    </location>
</feature>
<proteinExistence type="predicted"/>
<comment type="subcellular location">
    <subcellularLocation>
        <location evidence="1">Membrane</location>
        <topology evidence="1">Multi-pass membrane protein</topology>
    </subcellularLocation>
</comment>
<protein>
    <submittedName>
        <fullName evidence="12">Ferric-chelate reductase</fullName>
    </submittedName>
</protein>
<dbReference type="Proteomes" id="UP000195602">
    <property type="component" value="Unassembled WGS sequence"/>
</dbReference>
<evidence type="ECO:0000256" key="4">
    <source>
        <dbReference type="ARBA" id="ARBA00022827"/>
    </source>
</evidence>
<evidence type="ECO:0000256" key="1">
    <source>
        <dbReference type="ARBA" id="ARBA00004141"/>
    </source>
</evidence>
<evidence type="ECO:0000259" key="11">
    <source>
        <dbReference type="Pfam" id="PF01794"/>
    </source>
</evidence>
<feature type="transmembrane region" description="Helical" evidence="10">
    <location>
        <begin position="233"/>
        <end position="253"/>
    </location>
</feature>
<organism evidence="12 13">
    <name type="scientific">Clavispora lusitaniae</name>
    <name type="common">Candida lusitaniae</name>
    <dbReference type="NCBI Taxonomy" id="36911"/>
    <lineage>
        <taxon>Eukaryota</taxon>
        <taxon>Fungi</taxon>
        <taxon>Dikarya</taxon>
        <taxon>Ascomycota</taxon>
        <taxon>Saccharomycotina</taxon>
        <taxon>Pichiomycetes</taxon>
        <taxon>Metschnikowiaceae</taxon>
        <taxon>Clavispora</taxon>
    </lineage>
</organism>
<keyword evidence="2" id="KW-0285">Flavoprotein</keyword>
<dbReference type="InterPro" id="IPR050369">
    <property type="entry name" value="RBOH/FRE"/>
</dbReference>
<keyword evidence="7" id="KW-0560">Oxidoreductase</keyword>
<dbReference type="EMBL" id="LYUB02000015">
    <property type="protein sequence ID" value="OVF07111.1"/>
    <property type="molecule type" value="Genomic_DNA"/>
</dbReference>
<evidence type="ECO:0000256" key="10">
    <source>
        <dbReference type="SAM" id="Phobius"/>
    </source>
</evidence>
<dbReference type="CDD" id="cd06186">
    <property type="entry name" value="NOX_Duox_like_FAD_NADP"/>
    <property type="match status" value="1"/>
</dbReference>
<evidence type="ECO:0000256" key="3">
    <source>
        <dbReference type="ARBA" id="ARBA00022692"/>
    </source>
</evidence>
<name>A0AA91T0M2_CLALS</name>
<dbReference type="GO" id="GO:0005886">
    <property type="term" value="C:plasma membrane"/>
    <property type="evidence" value="ECO:0007669"/>
    <property type="project" value="TreeGrafter"/>
</dbReference>
<dbReference type="KEGG" id="clus:A9F13_15g00869"/>
<evidence type="ECO:0000256" key="7">
    <source>
        <dbReference type="ARBA" id="ARBA00023002"/>
    </source>
</evidence>
<keyword evidence="3 10" id="KW-0812">Transmembrane</keyword>
<evidence type="ECO:0000313" key="12">
    <source>
        <dbReference type="EMBL" id="OVF07111.1"/>
    </source>
</evidence>
<dbReference type="PANTHER" id="PTHR11972:SF178">
    <property type="entry name" value="FERRIC REDUCTASE TRANSMEMBRANE COMPONENT 8-RELATED"/>
    <property type="match status" value="1"/>
</dbReference>
<evidence type="ECO:0000256" key="6">
    <source>
        <dbReference type="ARBA" id="ARBA00022989"/>
    </source>
</evidence>
<dbReference type="AlphaFoldDB" id="A0AA91T0M2"/>
<dbReference type="SFLD" id="SFLDG01168">
    <property type="entry name" value="Ferric_reductase_subgroup_(FRE"/>
    <property type="match status" value="1"/>
</dbReference>
<evidence type="ECO:0000256" key="8">
    <source>
        <dbReference type="ARBA" id="ARBA00023065"/>
    </source>
</evidence>
<evidence type="ECO:0000313" key="13">
    <source>
        <dbReference type="Proteomes" id="UP000195602"/>
    </source>
</evidence>
<dbReference type="GO" id="GO:0000293">
    <property type="term" value="F:ferric-chelate reductase activity"/>
    <property type="evidence" value="ECO:0007669"/>
    <property type="project" value="TreeGrafter"/>
</dbReference>
<dbReference type="InterPro" id="IPR013130">
    <property type="entry name" value="Fe3_Rdtase_TM_dom"/>
</dbReference>
<gene>
    <name evidence="12" type="ORF">A9F13_15g00869</name>
</gene>
<keyword evidence="9 10" id="KW-0472">Membrane</keyword>
<evidence type="ECO:0000256" key="9">
    <source>
        <dbReference type="ARBA" id="ARBA00023136"/>
    </source>
</evidence>
<feature type="transmembrane region" description="Helical" evidence="10">
    <location>
        <begin position="172"/>
        <end position="191"/>
    </location>
</feature>
<feature type="transmembrane region" description="Helical" evidence="10">
    <location>
        <begin position="135"/>
        <end position="152"/>
    </location>
</feature>
<feature type="transmembrane region" description="Helical" evidence="10">
    <location>
        <begin position="34"/>
        <end position="51"/>
    </location>
</feature>
<dbReference type="PANTHER" id="PTHR11972">
    <property type="entry name" value="NADPH OXIDASE"/>
    <property type="match status" value="1"/>
</dbReference>
<feature type="transmembrane region" description="Helical" evidence="10">
    <location>
        <begin position="95"/>
        <end position="115"/>
    </location>
</feature>
<keyword evidence="5" id="KW-0249">Electron transport</keyword>
<dbReference type="SFLD" id="SFLDS00052">
    <property type="entry name" value="Ferric_Reductase_Domain"/>
    <property type="match status" value="1"/>
</dbReference>
<sequence length="698" mass="80434">MDFLQYFHYPDGKSKEYVQFRQCITVKYGQIMEVVLLVVICYIPLQNYLLAKKRTFLPRLHLLGSINVALDHRIRHYEATNQHIRRWICQALKNLAYGIYLNSTTLFQIVFWLALFSFMALTDIHRGDLIFVAKRLGRLSVVSLPTVLFLTLRPSPLPNTLYLSLLPIHKWLSRVVVLSAVVHTALYLGFFQKSDTWFKAWKTENLYGWAALLGFLLIAITSLSKVRDRSYKLFFFNHYFWSWAVVFLLPFHVRPVETTYVNILNVSILSYQVFYRLRSTSVSTSTSSFKVRDISPNLACVEFPNSLIKKKAVNPGAHIRITNYHPNFLVRVYKQLIPNYHPYTLVSLPQDRSQKLIVRKSAFKWQANRRYLVFGSFDPKLQFVHSNNTPGQVFSLSKVKVTAQKLLLVVGGSAISFAIPILRVSNYHGIPVKVIWVIRDYRDISVLREFDGYIHGDDFEIFVTGGVATDSEMSSMKMPSYGTFNTTDLEQNESSRIFYSDNEEVGVNQEIENVDVDLSEEEDDEECQRDCTASQIELPQDMEDVSDISSLEDEMDFSPATEVTSGISRKTSRSQSINEQFVPLLDKSIETHRRCMKTLQQLNLQHHIYKGRPKLNYRYYNWCVNSNDIFTQCSGPVMDESSNVVCCRDLPGRTHKSAPTSSLENVWVASAGPKSLVKNVKLWASENGLRYHEEAFYV</sequence>